<dbReference type="AlphaFoldDB" id="A0A4Q9MMH1"/>
<dbReference type="EMBL" id="ML143418">
    <property type="protein sequence ID" value="TBU28799.1"/>
    <property type="molecule type" value="Genomic_DNA"/>
</dbReference>
<reference evidence="1" key="1">
    <citation type="submission" date="2019-01" db="EMBL/GenBank/DDBJ databases">
        <title>Draft genome sequences of three monokaryotic isolates of the white-rot basidiomycete fungus Dichomitus squalens.</title>
        <authorList>
            <consortium name="DOE Joint Genome Institute"/>
            <person name="Lopez S.C."/>
            <person name="Andreopoulos B."/>
            <person name="Pangilinan J."/>
            <person name="Lipzen A."/>
            <person name="Riley R."/>
            <person name="Ahrendt S."/>
            <person name="Ng V."/>
            <person name="Barry K."/>
            <person name="Daum C."/>
            <person name="Grigoriev I.V."/>
            <person name="Hilden K.S."/>
            <person name="Makela M.R."/>
            <person name="de Vries R.P."/>
        </authorList>
    </citation>
    <scope>NUCLEOTIDE SEQUENCE [LARGE SCALE GENOMIC DNA]</scope>
    <source>
        <strain evidence="1">OM18370.1</strain>
    </source>
</reference>
<evidence type="ECO:0000313" key="1">
    <source>
        <dbReference type="EMBL" id="TBU28799.1"/>
    </source>
</evidence>
<dbReference type="Proteomes" id="UP000292957">
    <property type="component" value="Unassembled WGS sequence"/>
</dbReference>
<accession>A0A4Q9MMH1</accession>
<protein>
    <submittedName>
        <fullName evidence="1">Uncharacterized protein</fullName>
    </submittedName>
</protein>
<proteinExistence type="predicted"/>
<organism evidence="1">
    <name type="scientific">Dichomitus squalens</name>
    <dbReference type="NCBI Taxonomy" id="114155"/>
    <lineage>
        <taxon>Eukaryota</taxon>
        <taxon>Fungi</taxon>
        <taxon>Dikarya</taxon>
        <taxon>Basidiomycota</taxon>
        <taxon>Agaricomycotina</taxon>
        <taxon>Agaricomycetes</taxon>
        <taxon>Polyporales</taxon>
        <taxon>Polyporaceae</taxon>
        <taxon>Dichomitus</taxon>
    </lineage>
</organism>
<gene>
    <name evidence="1" type="ORF">BD311DRAFT_806649</name>
</gene>
<sequence>MLDSVLIAEPQAVTPSLCNNHLTSPLPSALKHPLSLAPGDDIFEKGFRGLQEAYLHKQELNPLSDENNV</sequence>
<name>A0A4Q9MMH1_9APHY</name>